<dbReference type="EC" id="2.3.1.47" evidence="2"/>
<dbReference type="GO" id="GO:0009102">
    <property type="term" value="P:biotin biosynthetic process"/>
    <property type="evidence" value="ECO:0007669"/>
    <property type="project" value="TreeGrafter"/>
</dbReference>
<dbReference type="PANTHER" id="PTHR13693:SF100">
    <property type="entry name" value="8-AMINO-7-OXONONANOATE SYNTHASE"/>
    <property type="match status" value="1"/>
</dbReference>
<dbReference type="EMBL" id="BJLD01000006">
    <property type="protein sequence ID" value="GEA44465.1"/>
    <property type="molecule type" value="Genomic_DNA"/>
</dbReference>
<dbReference type="InterPro" id="IPR015421">
    <property type="entry name" value="PyrdxlP-dep_Trfase_major"/>
</dbReference>
<dbReference type="InterPro" id="IPR015422">
    <property type="entry name" value="PyrdxlP-dep_Trfase_small"/>
</dbReference>
<evidence type="ECO:0000256" key="2">
    <source>
        <dbReference type="ARBA" id="ARBA00013187"/>
    </source>
</evidence>
<dbReference type="SUPFAM" id="SSF53383">
    <property type="entry name" value="PLP-dependent transferases"/>
    <property type="match status" value="1"/>
</dbReference>
<dbReference type="InterPro" id="IPR004839">
    <property type="entry name" value="Aminotransferase_I/II_large"/>
</dbReference>
<keyword evidence="3" id="KW-0808">Transferase</keyword>
<evidence type="ECO:0000256" key="6">
    <source>
        <dbReference type="ARBA" id="ARBA00047715"/>
    </source>
</evidence>
<reference evidence="9 10" key="1">
    <citation type="submission" date="2019-06" db="EMBL/GenBank/DDBJ databases">
        <title>Draft genome sequence of Corynebacterium striatum NBRC 15291.</title>
        <authorList>
            <person name="Miura T."/>
            <person name="Furukawa M."/>
            <person name="Shimamura M."/>
            <person name="Ohyama Y."/>
            <person name="Yamazoe A."/>
            <person name="Kawasaki H."/>
        </authorList>
    </citation>
    <scope>NUCLEOTIDE SEQUENCE [LARGE SCALE GENOMIC DNA]</scope>
    <source>
        <strain evidence="9 10">NBRC 15291</strain>
    </source>
</reference>
<evidence type="ECO:0000259" key="7">
    <source>
        <dbReference type="Pfam" id="PF00155"/>
    </source>
</evidence>
<dbReference type="Proteomes" id="UP000315234">
    <property type="component" value="Unassembled WGS sequence"/>
</dbReference>
<dbReference type="PANTHER" id="PTHR13693">
    <property type="entry name" value="CLASS II AMINOTRANSFERASE/8-AMINO-7-OXONONANOATE SYNTHASE"/>
    <property type="match status" value="1"/>
</dbReference>
<dbReference type="Pfam" id="PF00155">
    <property type="entry name" value="Aminotran_1_2"/>
    <property type="match status" value="1"/>
</dbReference>
<dbReference type="Gene3D" id="3.90.1150.10">
    <property type="entry name" value="Aspartate Aminotransferase, domain 1"/>
    <property type="match status" value="1"/>
</dbReference>
<sequence>MSLKDWVCSSNASWCERGLERAERIISGSQSPHTVVDGRETLLAGSSDYLGLGANRALADAAHKATLRAGVGSGGSRLTTGTSDYHVALERDLAGFVGAPAALVFGSGYHANMGVIPALAAAARDCGERLSIFSDADNHASIIDGIRLAKSSCQGVRSSVYPHLDVKTLEEQLAADASERRLIVSDGVFSMSGELANLHALQELAQDSNAWLMIDDAHGIGTLGKNGRGVCEHFDLPLSDIYIGTASKALGVAGAFVAGSEPLIELCRQRCRSYIFSTSMPPSQAATISAALALVPSRVQRLARVVRNLRQRLRANGWKVVDSPAPIIVLPVGAEGAAMECAAQAAERGVIVSPIRYPSVPLGQALLRLTAHADYSEEDIALIVDAVGPCLNSATAVLTTKWPSQ</sequence>
<dbReference type="InterPro" id="IPR050087">
    <property type="entry name" value="AON_synthase_class-II"/>
</dbReference>
<dbReference type="AlphaFoldDB" id="A0AAQ1TVX1"/>
<dbReference type="InterPro" id="IPR015424">
    <property type="entry name" value="PyrdxlP-dep_Trfase"/>
</dbReference>
<feature type="domain" description="Aminotransferase class I/classII large" evidence="7">
    <location>
        <begin position="45"/>
        <end position="386"/>
    </location>
</feature>
<protein>
    <recommendedName>
        <fullName evidence="2">8-amino-7-oxononanoate synthase</fullName>
        <ecNumber evidence="2">2.3.1.47</ecNumber>
    </recommendedName>
</protein>
<evidence type="ECO:0000313" key="10">
    <source>
        <dbReference type="Proteomes" id="UP000315234"/>
    </source>
</evidence>
<comment type="caution">
    <text evidence="9">The sequence shown here is derived from an EMBL/GenBank/DDBJ whole genome shotgun (WGS) entry which is preliminary data.</text>
</comment>
<proteinExistence type="predicted"/>
<evidence type="ECO:0000313" key="9">
    <source>
        <dbReference type="EMBL" id="GEA44465.1"/>
    </source>
</evidence>
<evidence type="ECO:0000256" key="4">
    <source>
        <dbReference type="ARBA" id="ARBA00022898"/>
    </source>
</evidence>
<dbReference type="Gene3D" id="3.40.640.10">
    <property type="entry name" value="Type I PLP-dependent aspartate aminotransferase-like (Major domain)"/>
    <property type="match status" value="1"/>
</dbReference>
<evidence type="ECO:0000313" key="8">
    <source>
        <dbReference type="EMBL" id="GEA43567.1"/>
    </source>
</evidence>
<dbReference type="GO" id="GO:0030170">
    <property type="term" value="F:pyridoxal phosphate binding"/>
    <property type="evidence" value="ECO:0007669"/>
    <property type="project" value="InterPro"/>
</dbReference>
<evidence type="ECO:0000256" key="5">
    <source>
        <dbReference type="ARBA" id="ARBA00023315"/>
    </source>
</evidence>
<dbReference type="GO" id="GO:0008710">
    <property type="term" value="F:8-amino-7-oxononanoate synthase activity"/>
    <property type="evidence" value="ECO:0007669"/>
    <property type="project" value="UniProtKB-EC"/>
</dbReference>
<gene>
    <name evidence="9" type="primary">bioF_2</name>
    <name evidence="8" type="synonym">bioF_1</name>
    <name evidence="8" type="ORF">Cst04h_17370</name>
    <name evidence="9" type="ORF">Cst04h_26350</name>
</gene>
<evidence type="ECO:0000256" key="1">
    <source>
        <dbReference type="ARBA" id="ARBA00001933"/>
    </source>
</evidence>
<organism evidence="9 10">
    <name type="scientific">Corynebacterium striatum</name>
    <dbReference type="NCBI Taxonomy" id="43770"/>
    <lineage>
        <taxon>Bacteria</taxon>
        <taxon>Bacillati</taxon>
        <taxon>Actinomycetota</taxon>
        <taxon>Actinomycetes</taxon>
        <taxon>Mycobacteriales</taxon>
        <taxon>Corynebacteriaceae</taxon>
        <taxon>Corynebacterium</taxon>
    </lineage>
</organism>
<comment type="cofactor">
    <cofactor evidence="1">
        <name>pyridoxal 5'-phosphate</name>
        <dbReference type="ChEBI" id="CHEBI:597326"/>
    </cofactor>
</comment>
<comment type="catalytic activity">
    <reaction evidence="6">
        <text>6-carboxyhexanoyl-[ACP] + L-alanine + H(+) = (8S)-8-amino-7-oxononanoate + holo-[ACP] + CO2</text>
        <dbReference type="Rhea" id="RHEA:42288"/>
        <dbReference type="Rhea" id="RHEA-COMP:9685"/>
        <dbReference type="Rhea" id="RHEA-COMP:9955"/>
        <dbReference type="ChEBI" id="CHEBI:15378"/>
        <dbReference type="ChEBI" id="CHEBI:16526"/>
        <dbReference type="ChEBI" id="CHEBI:57972"/>
        <dbReference type="ChEBI" id="CHEBI:64479"/>
        <dbReference type="ChEBI" id="CHEBI:78846"/>
        <dbReference type="ChEBI" id="CHEBI:149468"/>
        <dbReference type="EC" id="2.3.1.47"/>
    </reaction>
</comment>
<accession>A0AAQ1TVX1</accession>
<dbReference type="RefSeq" id="WP_005529085.1">
    <property type="nucleotide sequence ID" value="NZ_BJLD01000002.1"/>
</dbReference>
<keyword evidence="4" id="KW-0663">Pyridoxal phosphate</keyword>
<name>A0AAQ1TVX1_CORST</name>
<dbReference type="EMBL" id="BJLD01000002">
    <property type="protein sequence ID" value="GEA43567.1"/>
    <property type="molecule type" value="Genomic_DNA"/>
</dbReference>
<evidence type="ECO:0000256" key="3">
    <source>
        <dbReference type="ARBA" id="ARBA00022679"/>
    </source>
</evidence>
<keyword evidence="5" id="KW-0012">Acyltransferase</keyword>